<evidence type="ECO:0000256" key="4">
    <source>
        <dbReference type="SAM" id="Phobius"/>
    </source>
</evidence>
<keyword evidence="2 5" id="KW-0732">Signal</keyword>
<dbReference type="InterPro" id="IPR001283">
    <property type="entry name" value="CRISP-related"/>
</dbReference>
<feature type="domain" description="SCP" evidence="6">
    <location>
        <begin position="214"/>
        <end position="351"/>
    </location>
</feature>
<feature type="transmembrane region" description="Helical" evidence="4">
    <location>
        <begin position="186"/>
        <end position="208"/>
    </location>
</feature>
<dbReference type="PRINTS" id="PR00837">
    <property type="entry name" value="V5TPXLIKE"/>
</dbReference>
<keyword evidence="4" id="KW-0472">Membrane</keyword>
<feature type="signal peptide" evidence="5">
    <location>
        <begin position="1"/>
        <end position="27"/>
    </location>
</feature>
<keyword evidence="8" id="KW-1185">Reference proteome</keyword>
<dbReference type="AlphaFoldDB" id="A0A0D9WV45"/>
<evidence type="ECO:0000256" key="3">
    <source>
        <dbReference type="ARBA" id="ARBA00023157"/>
    </source>
</evidence>
<keyword evidence="3" id="KW-1015">Disulfide bond</keyword>
<proteinExistence type="inferred from homology"/>
<accession>A0A0D9WV45</accession>
<feature type="domain" description="SCP" evidence="6">
    <location>
        <begin position="29"/>
        <end position="166"/>
    </location>
</feature>
<dbReference type="FunFam" id="3.40.33.10:FF:000004">
    <property type="entry name" value="CAP, cysteine-rich secretory protein, antigen 5"/>
    <property type="match status" value="1"/>
</dbReference>
<dbReference type="PROSITE" id="PS01010">
    <property type="entry name" value="CRISP_2"/>
    <property type="match status" value="2"/>
</dbReference>
<evidence type="ECO:0000256" key="2">
    <source>
        <dbReference type="ARBA" id="ARBA00022729"/>
    </source>
</evidence>
<evidence type="ECO:0000313" key="7">
    <source>
        <dbReference type="EnsemblPlants" id="LPERR07G01670.1"/>
    </source>
</evidence>
<dbReference type="HOGENOM" id="CLU_035730_8_3_1"/>
<feature type="chain" id="PRO_5002349495" description="SCP domain-containing protein" evidence="5">
    <location>
        <begin position="28"/>
        <end position="362"/>
    </location>
</feature>
<reference evidence="7" key="3">
    <citation type="submission" date="2015-04" db="UniProtKB">
        <authorList>
            <consortium name="EnsemblPlants"/>
        </authorList>
    </citation>
    <scope>IDENTIFICATION</scope>
</reference>
<evidence type="ECO:0000313" key="8">
    <source>
        <dbReference type="Proteomes" id="UP000032180"/>
    </source>
</evidence>
<reference evidence="7 8" key="1">
    <citation type="submission" date="2012-08" db="EMBL/GenBank/DDBJ databases">
        <title>Oryza genome evolution.</title>
        <authorList>
            <person name="Wing R.A."/>
        </authorList>
    </citation>
    <scope>NUCLEOTIDE SEQUENCE</scope>
</reference>
<dbReference type="Gramene" id="LPERR07G01670.1">
    <property type="protein sequence ID" value="LPERR07G01670.1"/>
    <property type="gene ID" value="LPERR07G01670"/>
</dbReference>
<dbReference type="eggNOG" id="KOG3017">
    <property type="taxonomic scope" value="Eukaryota"/>
</dbReference>
<organism evidence="7 8">
    <name type="scientific">Leersia perrieri</name>
    <dbReference type="NCBI Taxonomy" id="77586"/>
    <lineage>
        <taxon>Eukaryota</taxon>
        <taxon>Viridiplantae</taxon>
        <taxon>Streptophyta</taxon>
        <taxon>Embryophyta</taxon>
        <taxon>Tracheophyta</taxon>
        <taxon>Spermatophyta</taxon>
        <taxon>Magnoliopsida</taxon>
        <taxon>Liliopsida</taxon>
        <taxon>Poales</taxon>
        <taxon>Poaceae</taxon>
        <taxon>BOP clade</taxon>
        <taxon>Oryzoideae</taxon>
        <taxon>Oryzeae</taxon>
        <taxon>Oryzinae</taxon>
        <taxon>Leersia</taxon>
    </lineage>
</organism>
<evidence type="ECO:0000259" key="6">
    <source>
        <dbReference type="SMART" id="SM00198"/>
    </source>
</evidence>
<dbReference type="Gene3D" id="3.40.33.10">
    <property type="entry name" value="CAP"/>
    <property type="match status" value="2"/>
</dbReference>
<dbReference type="GO" id="GO:0098542">
    <property type="term" value="P:defense response to other organism"/>
    <property type="evidence" value="ECO:0007669"/>
    <property type="project" value="UniProtKB-ARBA"/>
</dbReference>
<dbReference type="InterPro" id="IPR018244">
    <property type="entry name" value="Allrgn_V5/Tpx1_CS"/>
</dbReference>
<evidence type="ECO:0000256" key="5">
    <source>
        <dbReference type="SAM" id="SignalP"/>
    </source>
</evidence>
<reference evidence="8" key="2">
    <citation type="submission" date="2013-12" db="EMBL/GenBank/DDBJ databases">
        <authorList>
            <person name="Yu Y."/>
            <person name="Lee S."/>
            <person name="de Baynast K."/>
            <person name="Wissotski M."/>
            <person name="Liu L."/>
            <person name="Talag J."/>
            <person name="Goicoechea J."/>
            <person name="Angelova A."/>
            <person name="Jetty R."/>
            <person name="Kudrna D."/>
            <person name="Golser W."/>
            <person name="Rivera L."/>
            <person name="Zhang J."/>
            <person name="Wing R."/>
        </authorList>
    </citation>
    <scope>NUCLEOTIDE SEQUENCE</scope>
</reference>
<dbReference type="InterPro" id="IPR035940">
    <property type="entry name" value="CAP_sf"/>
</dbReference>
<protein>
    <recommendedName>
        <fullName evidence="6">SCP domain-containing protein</fullName>
    </recommendedName>
</protein>
<dbReference type="PANTHER" id="PTHR10334">
    <property type="entry name" value="CYSTEINE-RICH SECRETORY PROTEIN-RELATED"/>
    <property type="match status" value="1"/>
</dbReference>
<dbReference type="STRING" id="77586.A0A0D9WV45"/>
<comment type="similarity">
    <text evidence="1">Belongs to the CRISP family.</text>
</comment>
<dbReference type="InterPro" id="IPR014044">
    <property type="entry name" value="CAP_dom"/>
</dbReference>
<sequence>MKIASAIAAAAVVLLVILSTAATPSLAQNSPQDFVDLHNAARAVEGVGEVVWDDAVAAYAESYAATRRGDCQLIHSGSFEAAGYGENLFGGGGDGWTAADAVNMWVGEKDLYDYDSNSCIGSWDSCLHYTQVMWSRTTAIGCARVVCDNGGVFITCNYNPAGNFQGERPFERARLNTMERAPNKSAAFAAVAMAIAIFAMTATTMSTAQEFSNDEKALFVQLHNDARAAVGVSMPAVSWDETLAANALEQASKCQKMEQIPAGPYGENLWWGRSSAANWNGSPADPMNKWVGEKGNYDHGSNSCVGGVCKHYTQVVWSRTTQIGCGRVSCNQGDLGMVIVCSYNPRGNIDGESPYYTNTITH</sequence>
<keyword evidence="4" id="KW-0812">Transmembrane</keyword>
<dbReference type="SUPFAM" id="SSF55797">
    <property type="entry name" value="PR-1-like"/>
    <property type="match status" value="2"/>
</dbReference>
<dbReference type="Pfam" id="PF00188">
    <property type="entry name" value="CAP"/>
    <property type="match status" value="2"/>
</dbReference>
<dbReference type="EnsemblPlants" id="LPERR07G01670.1">
    <property type="protein sequence ID" value="LPERR07G01670.1"/>
    <property type="gene ID" value="LPERR07G01670"/>
</dbReference>
<keyword evidence="4" id="KW-1133">Transmembrane helix</keyword>
<dbReference type="CDD" id="cd05381">
    <property type="entry name" value="CAP_PR-1"/>
    <property type="match status" value="1"/>
</dbReference>
<dbReference type="SMART" id="SM00198">
    <property type="entry name" value="SCP"/>
    <property type="match status" value="2"/>
</dbReference>
<evidence type="ECO:0000256" key="1">
    <source>
        <dbReference type="ARBA" id="ARBA00009923"/>
    </source>
</evidence>
<name>A0A0D9WV45_9ORYZ</name>
<dbReference type="Proteomes" id="UP000032180">
    <property type="component" value="Chromosome 7"/>
</dbReference>
<dbReference type="FunFam" id="3.40.33.10:FF:000006">
    <property type="entry name" value="Putative pathogenesis-related protein 1"/>
    <property type="match status" value="1"/>
</dbReference>
<dbReference type="GO" id="GO:0005576">
    <property type="term" value="C:extracellular region"/>
    <property type="evidence" value="ECO:0007669"/>
    <property type="project" value="InterPro"/>
</dbReference>